<dbReference type="GO" id="GO:0016779">
    <property type="term" value="F:nucleotidyltransferase activity"/>
    <property type="evidence" value="ECO:0007669"/>
    <property type="project" value="UniProtKB-KW"/>
</dbReference>
<keyword evidence="7" id="KW-0067">ATP-binding</keyword>
<evidence type="ECO:0000256" key="10">
    <source>
        <dbReference type="SAM" id="SignalP"/>
    </source>
</evidence>
<keyword evidence="10" id="KW-0732">Signal</keyword>
<accession>A0A1B6D888</accession>
<evidence type="ECO:0000256" key="8">
    <source>
        <dbReference type="ARBA" id="ARBA00022842"/>
    </source>
</evidence>
<dbReference type="Pfam" id="PF02696">
    <property type="entry name" value="SelO"/>
    <property type="match status" value="1"/>
</dbReference>
<keyword evidence="6" id="KW-0547">Nucleotide-binding</keyword>
<evidence type="ECO:0000256" key="1">
    <source>
        <dbReference type="ARBA" id="ARBA00001946"/>
    </source>
</evidence>
<evidence type="ECO:0000256" key="4">
    <source>
        <dbReference type="ARBA" id="ARBA00022695"/>
    </source>
</evidence>
<sequence length="559" mass="64095">MNQILSLGLVFFMSDVCLYCTSQRVIFRSIMKSSKNRSCNLINDFKQWHFSPSKLLQLPVEENSVNYVRRMIPNVIFSNVKPTPVNSPKLVAYSKDVLTNILNLDISVINDPSFIDFISGNYILNSSTPIAHRYGGYQFGYWAMQLGDGRAILLGEYKNCADERWELQLKGSGKTPYSRDGDGRAVLRSSIREFLCSESMHYLGIPTSRAGVLVVSKDKAIRDPLYNGNIIMENIAVLLRLSPTWFRFGSFELLSYRKEIDLLKQLIDFVIKEHFPEIDNESEDKVVEMFSKVSRLTFDLVLAWQSVGFTHGVLNTDNMNILGLTIDYGPFGFMEDYDPLYVPNASDTEARYCYIEQVRVITYNLVQLSEALGPLLSTTQQSKINEILLSETKYVKKRHAEIFSLKLGLTDPNDDLVKLFVTMLEDTKADFTMSFRELSEVQLENLDKPCKATNWALSKLATHKDYANFLKLYRSFLGTLEISDEERRRNMCSLNPRYILRNWMAQKAIESAEKDNFIEVERLLRVLSKPFEKQEEAEKLGFAGPSPEWAKKLKLSCSS</sequence>
<feature type="chain" id="PRO_5008581035" description="Selenoprotein O" evidence="10">
    <location>
        <begin position="20"/>
        <end position="559"/>
    </location>
</feature>
<keyword evidence="8" id="KW-0460">Magnesium</keyword>
<gene>
    <name evidence="11" type="ORF">g.5661</name>
</gene>
<dbReference type="PANTHER" id="PTHR12153">
    <property type="entry name" value="SELENOPROTEIN O"/>
    <property type="match status" value="1"/>
</dbReference>
<evidence type="ECO:0000256" key="2">
    <source>
        <dbReference type="ARBA" id="ARBA00009747"/>
    </source>
</evidence>
<name>A0A1B6D888_9HEMI</name>
<evidence type="ECO:0000256" key="5">
    <source>
        <dbReference type="ARBA" id="ARBA00022723"/>
    </source>
</evidence>
<dbReference type="HAMAP" id="MF_00692">
    <property type="entry name" value="SelO"/>
    <property type="match status" value="1"/>
</dbReference>
<dbReference type="NCBIfam" id="NF000658">
    <property type="entry name" value="PRK00029.1"/>
    <property type="match status" value="1"/>
</dbReference>
<comment type="similarity">
    <text evidence="2">Belongs to the SELO family.</text>
</comment>
<dbReference type="AlphaFoldDB" id="A0A1B6D888"/>
<dbReference type="PANTHER" id="PTHR12153:SF18">
    <property type="entry name" value="SELENOPROTEIN O"/>
    <property type="match status" value="1"/>
</dbReference>
<keyword evidence="4" id="KW-0548">Nucleotidyltransferase</keyword>
<dbReference type="InterPro" id="IPR003846">
    <property type="entry name" value="SelO"/>
</dbReference>
<dbReference type="GO" id="GO:0005524">
    <property type="term" value="F:ATP binding"/>
    <property type="evidence" value="ECO:0007669"/>
    <property type="project" value="UniProtKB-KW"/>
</dbReference>
<reference evidence="11" key="1">
    <citation type="submission" date="2015-12" db="EMBL/GenBank/DDBJ databases">
        <title>De novo transcriptome assembly of four potential Pierce s Disease insect vectors from Arizona vineyards.</title>
        <authorList>
            <person name="Tassone E.E."/>
        </authorList>
    </citation>
    <scope>NUCLEOTIDE SEQUENCE</scope>
</reference>
<evidence type="ECO:0000256" key="6">
    <source>
        <dbReference type="ARBA" id="ARBA00022741"/>
    </source>
</evidence>
<keyword evidence="5" id="KW-0479">Metal-binding</keyword>
<evidence type="ECO:0000256" key="9">
    <source>
        <dbReference type="ARBA" id="ARBA00031547"/>
    </source>
</evidence>
<comment type="cofactor">
    <cofactor evidence="1">
        <name>Mg(2+)</name>
        <dbReference type="ChEBI" id="CHEBI:18420"/>
    </cofactor>
</comment>
<protein>
    <recommendedName>
        <fullName evidence="9">Selenoprotein O</fullName>
    </recommendedName>
</protein>
<organism evidence="11">
    <name type="scientific">Clastoptera arizonana</name>
    <name type="common">Arizona spittle bug</name>
    <dbReference type="NCBI Taxonomy" id="38151"/>
    <lineage>
        <taxon>Eukaryota</taxon>
        <taxon>Metazoa</taxon>
        <taxon>Ecdysozoa</taxon>
        <taxon>Arthropoda</taxon>
        <taxon>Hexapoda</taxon>
        <taxon>Insecta</taxon>
        <taxon>Pterygota</taxon>
        <taxon>Neoptera</taxon>
        <taxon>Paraneoptera</taxon>
        <taxon>Hemiptera</taxon>
        <taxon>Auchenorrhyncha</taxon>
        <taxon>Cercopoidea</taxon>
        <taxon>Clastopteridae</taxon>
        <taxon>Clastoptera</taxon>
    </lineage>
</organism>
<proteinExistence type="inferred from homology"/>
<dbReference type="EMBL" id="GEDC01015416">
    <property type="protein sequence ID" value="JAS21882.1"/>
    <property type="molecule type" value="Transcribed_RNA"/>
</dbReference>
<evidence type="ECO:0000256" key="3">
    <source>
        <dbReference type="ARBA" id="ARBA00022679"/>
    </source>
</evidence>
<evidence type="ECO:0000256" key="7">
    <source>
        <dbReference type="ARBA" id="ARBA00022840"/>
    </source>
</evidence>
<evidence type="ECO:0000313" key="11">
    <source>
        <dbReference type="EMBL" id="JAS21882.1"/>
    </source>
</evidence>
<dbReference type="GO" id="GO:0046872">
    <property type="term" value="F:metal ion binding"/>
    <property type="evidence" value="ECO:0007669"/>
    <property type="project" value="UniProtKB-KW"/>
</dbReference>
<keyword evidence="3" id="KW-0808">Transferase</keyword>
<feature type="signal peptide" evidence="10">
    <location>
        <begin position="1"/>
        <end position="19"/>
    </location>
</feature>